<dbReference type="PROSITE" id="PS00107">
    <property type="entry name" value="PROTEIN_KINASE_ATP"/>
    <property type="match status" value="1"/>
</dbReference>
<evidence type="ECO:0000313" key="29">
    <source>
        <dbReference type="EMBL" id="EEF35319.1"/>
    </source>
</evidence>
<dbReference type="GO" id="GO:0009653">
    <property type="term" value="P:anatomical structure morphogenesis"/>
    <property type="evidence" value="ECO:0007669"/>
    <property type="project" value="UniProtKB-ARBA"/>
</dbReference>
<dbReference type="Proteomes" id="UP000008311">
    <property type="component" value="Unassembled WGS sequence"/>
</dbReference>
<evidence type="ECO:0000256" key="23">
    <source>
        <dbReference type="ARBA" id="ARBA00047899"/>
    </source>
</evidence>
<dbReference type="Gene3D" id="1.10.510.10">
    <property type="entry name" value="Transferase(Phosphotransferase) domain 1"/>
    <property type="match status" value="1"/>
</dbReference>
<evidence type="ECO:0000256" key="3">
    <source>
        <dbReference type="ARBA" id="ARBA00004479"/>
    </source>
</evidence>
<sequence length="1089" mass="120635">MRKSWACDLAFLLLTRWLQFSLAIPKSNLTDLSALLVLKEHSNFDPFMSKNWSSATSFCHWYGVTCSERHNRVVALTLSNMGIKGIVPPHIGNLSFLVHIDMSNNSYSGHLPNELGNLHRLKFMNFSNNSFVGEIPSSLAMLPKLQHLLLANNSLTAGRSSIFNITTLNTLDLNDNLLGGNILDNIGGNLSNLQVLNMGLNQLSGSFPPKILDLPSLKFIYLQVNNLSGNLKEILCNQNSKLQLLNLAGNQLYGQIPSDLYKCKELRSLALHANKFTGSIPRTIGNLTKLKWLSLGRNNLTGRIPLEIGNLQNLQIVHLSFNNLNGSIPHALFNISTMKWIAMTSNNLLGNLPTSLGLHLPNLIWLYLGINKLSGPIPSYISNASKLTILELPSNSFTGFIPDSLGDLRNLQTLKLGANLLSSKKTSQELTIFSSLKNCQNLKYLWLSYNPLDGYLPHSVGNLSNSLESFLASDGLIKGSVHESIGNLSSLTRLNLGNNDLTGRIPTTIGTLKHLQGLYLHGNDLDGSIPSELCDLRTLYNLELTGNKLSGSIPTCFSNLTSLRNLFLASNRFVSTISSTLWTLKDILQVNLASNYLTGSLPSEIENLRAVYMINISKNQLSGEIPISIGGLQDLAQLYLSGNKLQGPIPQSVGDIKSLEFLDLSSNNLSGMIPKSLDNLLYLKYFNVSFNYLQGEIPEGGSFSNFSAQSFIGNEALCGSARLQVSPCKDDNSRATETPGSKIVLRYVLPAIVFAVFVLAFVIMLKRYCERKAKFSIEDDFLALTTIRRISYHELQLATNGFQESNFLGMGSFGSVYKGTLSDGTVIAAKVFNLQLERAFKSFDTECEVLRNLRHRNLVKIITSCSGPNFKALVLEFMPNWSLEKWLYSDDYFLNNLQRLNIMLDVASVLEYLHHGYTIPMAHCDIKPSNVLLNEDMVAFLADFGISKLLGEEGSVMQTMTLATIGYMAPEYGSEGIVSVRGDVYSYGVLLMETFTQKKPTDKMFTEQLSLKSWVEQSLSCEVTQVIDANLLGIEEDHLAAKKDCIVSILKLALQCSADLPHDRIDMKHVVTTLQKIKTKFLRDIRQLS</sequence>
<evidence type="ECO:0000256" key="2">
    <source>
        <dbReference type="ARBA" id="ARBA00004191"/>
    </source>
</evidence>
<dbReference type="InterPro" id="IPR017441">
    <property type="entry name" value="Protein_kinase_ATP_BS"/>
</dbReference>
<dbReference type="GO" id="GO:0004674">
    <property type="term" value="F:protein serine/threonine kinase activity"/>
    <property type="evidence" value="ECO:0007669"/>
    <property type="project" value="UniProtKB-KW"/>
</dbReference>
<keyword evidence="21" id="KW-0325">Glycoprotein</keyword>
<feature type="transmembrane region" description="Helical" evidence="26">
    <location>
        <begin position="744"/>
        <end position="765"/>
    </location>
</feature>
<evidence type="ECO:0000256" key="19">
    <source>
        <dbReference type="ARBA" id="ARBA00023136"/>
    </source>
</evidence>
<evidence type="ECO:0000256" key="27">
    <source>
        <dbReference type="SAM" id="SignalP"/>
    </source>
</evidence>
<keyword evidence="7" id="KW-0964">Secreted</keyword>
<dbReference type="PANTHER" id="PTHR48053:SF47">
    <property type="entry name" value="RECEPTOR KINASE-LIKE PROTEIN XA21"/>
    <property type="match status" value="1"/>
</dbReference>
<keyword evidence="20" id="KW-0675">Receptor</keyword>
<dbReference type="InterPro" id="IPR011009">
    <property type="entry name" value="Kinase-like_dom_sf"/>
</dbReference>
<organism evidence="29 30">
    <name type="scientific">Ricinus communis</name>
    <name type="common">Castor bean</name>
    <dbReference type="NCBI Taxonomy" id="3988"/>
    <lineage>
        <taxon>Eukaryota</taxon>
        <taxon>Viridiplantae</taxon>
        <taxon>Streptophyta</taxon>
        <taxon>Embryophyta</taxon>
        <taxon>Tracheophyta</taxon>
        <taxon>Spermatophyta</taxon>
        <taxon>Magnoliopsida</taxon>
        <taxon>eudicotyledons</taxon>
        <taxon>Gunneridae</taxon>
        <taxon>Pentapetalae</taxon>
        <taxon>rosids</taxon>
        <taxon>fabids</taxon>
        <taxon>Malpighiales</taxon>
        <taxon>Euphorbiaceae</taxon>
        <taxon>Acalyphoideae</taxon>
        <taxon>Acalypheae</taxon>
        <taxon>Ricinus</taxon>
    </lineage>
</organism>
<comment type="catalytic activity">
    <reaction evidence="23">
        <text>L-threonyl-[protein] + ATP = O-phospho-L-threonyl-[protein] + ADP + H(+)</text>
        <dbReference type="Rhea" id="RHEA:46608"/>
        <dbReference type="Rhea" id="RHEA-COMP:11060"/>
        <dbReference type="Rhea" id="RHEA-COMP:11605"/>
        <dbReference type="ChEBI" id="CHEBI:15378"/>
        <dbReference type="ChEBI" id="CHEBI:30013"/>
        <dbReference type="ChEBI" id="CHEBI:30616"/>
        <dbReference type="ChEBI" id="CHEBI:61977"/>
        <dbReference type="ChEBI" id="CHEBI:456216"/>
        <dbReference type="EC" id="2.7.11.1"/>
    </reaction>
</comment>
<dbReference type="Gene3D" id="3.30.200.20">
    <property type="entry name" value="Phosphorylase Kinase, domain 1"/>
    <property type="match status" value="1"/>
</dbReference>
<feature type="signal peptide" evidence="27">
    <location>
        <begin position="1"/>
        <end position="23"/>
    </location>
</feature>
<dbReference type="InterPro" id="IPR013210">
    <property type="entry name" value="LRR_N_plant-typ"/>
</dbReference>
<dbReference type="AlphaFoldDB" id="B9SM56"/>
<comment type="similarity">
    <text evidence="22">Belongs to the polygalacturonase-inhibiting protein family.</text>
</comment>
<evidence type="ECO:0000256" key="7">
    <source>
        <dbReference type="ARBA" id="ARBA00022512"/>
    </source>
</evidence>
<evidence type="ECO:0000313" key="30">
    <source>
        <dbReference type="Proteomes" id="UP000008311"/>
    </source>
</evidence>
<keyword evidence="15 25" id="KW-0547">Nucleotide-binding</keyword>
<keyword evidence="30" id="KW-1185">Reference proteome</keyword>
<dbReference type="PANTHER" id="PTHR48053">
    <property type="entry name" value="LEUCINE RICH REPEAT FAMILY PROTEIN, EXPRESSED"/>
    <property type="match status" value="1"/>
</dbReference>
<dbReference type="GO" id="GO:0005524">
    <property type="term" value="F:ATP binding"/>
    <property type="evidence" value="ECO:0007669"/>
    <property type="project" value="UniProtKB-UniRule"/>
</dbReference>
<dbReference type="SUPFAM" id="SSF52047">
    <property type="entry name" value="RNI-like"/>
    <property type="match status" value="1"/>
</dbReference>
<dbReference type="eggNOG" id="ENOG502QPYS">
    <property type="taxonomic scope" value="Eukaryota"/>
</dbReference>
<comment type="similarity">
    <text evidence="4">Belongs to the protein kinase superfamily. Ser/Thr protein kinase family.</text>
</comment>
<evidence type="ECO:0000256" key="15">
    <source>
        <dbReference type="ARBA" id="ARBA00022741"/>
    </source>
</evidence>
<keyword evidence="16 29" id="KW-0418">Kinase</keyword>
<evidence type="ECO:0000256" key="4">
    <source>
        <dbReference type="ARBA" id="ARBA00008684"/>
    </source>
</evidence>
<dbReference type="PROSITE" id="PS50011">
    <property type="entry name" value="PROTEIN_KINASE_DOM"/>
    <property type="match status" value="1"/>
</dbReference>
<evidence type="ECO:0000256" key="17">
    <source>
        <dbReference type="ARBA" id="ARBA00022840"/>
    </source>
</evidence>
<comment type="catalytic activity">
    <reaction evidence="24">
        <text>L-seryl-[protein] + ATP = O-phospho-L-seryl-[protein] + ADP + H(+)</text>
        <dbReference type="Rhea" id="RHEA:17989"/>
        <dbReference type="Rhea" id="RHEA-COMP:9863"/>
        <dbReference type="Rhea" id="RHEA-COMP:11604"/>
        <dbReference type="ChEBI" id="CHEBI:15378"/>
        <dbReference type="ChEBI" id="CHEBI:29999"/>
        <dbReference type="ChEBI" id="CHEBI:30616"/>
        <dbReference type="ChEBI" id="CHEBI:83421"/>
        <dbReference type="ChEBI" id="CHEBI:456216"/>
        <dbReference type="EC" id="2.7.11.1"/>
    </reaction>
</comment>
<comment type="subcellular location">
    <subcellularLocation>
        <location evidence="1">Cell membrane</location>
        <topology evidence="1">Single-pass membrane protein</topology>
    </subcellularLocation>
    <subcellularLocation>
        <location evidence="3">Membrane</location>
        <topology evidence="3">Single-pass type I membrane protein</topology>
    </subcellularLocation>
    <subcellularLocation>
        <location evidence="2">Secreted</location>
        <location evidence="2">Cell wall</location>
    </subcellularLocation>
</comment>
<dbReference type="InterPro" id="IPR003591">
    <property type="entry name" value="Leu-rich_rpt_typical-subtyp"/>
</dbReference>
<dbReference type="InterPro" id="IPR000719">
    <property type="entry name" value="Prot_kinase_dom"/>
</dbReference>
<dbReference type="Pfam" id="PF08263">
    <property type="entry name" value="LRRNT_2"/>
    <property type="match status" value="1"/>
</dbReference>
<keyword evidence="17 25" id="KW-0067">ATP-binding</keyword>
<evidence type="ECO:0000256" key="12">
    <source>
        <dbReference type="ARBA" id="ARBA00022692"/>
    </source>
</evidence>
<dbReference type="GO" id="GO:0099402">
    <property type="term" value="P:plant organ development"/>
    <property type="evidence" value="ECO:0007669"/>
    <property type="project" value="UniProtKB-ARBA"/>
</dbReference>
<evidence type="ECO:0000256" key="13">
    <source>
        <dbReference type="ARBA" id="ARBA00022729"/>
    </source>
</evidence>
<evidence type="ECO:0000256" key="1">
    <source>
        <dbReference type="ARBA" id="ARBA00004162"/>
    </source>
</evidence>
<name>B9SM56_RICCO</name>
<dbReference type="EC" id="2.7.11.1" evidence="5"/>
<evidence type="ECO:0000256" key="26">
    <source>
        <dbReference type="SAM" id="Phobius"/>
    </source>
</evidence>
<dbReference type="SUPFAM" id="SSF56112">
    <property type="entry name" value="Protein kinase-like (PK-like)"/>
    <property type="match status" value="1"/>
</dbReference>
<keyword evidence="8" id="KW-0723">Serine/threonine-protein kinase</keyword>
<feature type="binding site" evidence="25">
    <location>
        <position position="841"/>
    </location>
    <ligand>
        <name>ATP</name>
        <dbReference type="ChEBI" id="CHEBI:30616"/>
    </ligand>
</feature>
<dbReference type="FunFam" id="3.80.10.10:FF:000400">
    <property type="entry name" value="Nuclear pore complex protein NUP107"/>
    <property type="match status" value="1"/>
</dbReference>
<dbReference type="PROSITE" id="PS00108">
    <property type="entry name" value="PROTEIN_KINASE_ST"/>
    <property type="match status" value="1"/>
</dbReference>
<evidence type="ECO:0000256" key="20">
    <source>
        <dbReference type="ARBA" id="ARBA00023170"/>
    </source>
</evidence>
<evidence type="ECO:0000256" key="10">
    <source>
        <dbReference type="ARBA" id="ARBA00022614"/>
    </source>
</evidence>
<dbReference type="FunFam" id="3.80.10.10:FF:000095">
    <property type="entry name" value="LRR receptor-like serine/threonine-protein kinase GSO1"/>
    <property type="match status" value="2"/>
</dbReference>
<dbReference type="InterPro" id="IPR051716">
    <property type="entry name" value="Plant_RL_S/T_kinase"/>
</dbReference>
<dbReference type="Pfam" id="PF00069">
    <property type="entry name" value="Pkinase"/>
    <property type="match status" value="1"/>
</dbReference>
<dbReference type="Gene3D" id="3.80.10.10">
    <property type="entry name" value="Ribonuclease Inhibitor"/>
    <property type="match status" value="5"/>
</dbReference>
<evidence type="ECO:0000256" key="8">
    <source>
        <dbReference type="ARBA" id="ARBA00022527"/>
    </source>
</evidence>
<keyword evidence="10" id="KW-0433">Leucine-rich repeat</keyword>
<keyword evidence="12 26" id="KW-0812">Transmembrane</keyword>
<evidence type="ECO:0000259" key="28">
    <source>
        <dbReference type="PROSITE" id="PS50011"/>
    </source>
</evidence>
<evidence type="ECO:0000256" key="21">
    <source>
        <dbReference type="ARBA" id="ARBA00023180"/>
    </source>
</evidence>
<accession>B9SM56</accession>
<dbReference type="Pfam" id="PF00560">
    <property type="entry name" value="LRR_1"/>
    <property type="match status" value="11"/>
</dbReference>
<keyword evidence="13 27" id="KW-0732">Signal</keyword>
<dbReference type="SMART" id="SM00369">
    <property type="entry name" value="LRR_TYP"/>
    <property type="match status" value="11"/>
</dbReference>
<proteinExistence type="inferred from homology"/>
<dbReference type="SMART" id="SM00220">
    <property type="entry name" value="S_TKc"/>
    <property type="match status" value="1"/>
</dbReference>
<keyword evidence="7" id="KW-0134">Cell wall</keyword>
<keyword evidence="9" id="KW-0597">Phosphoprotein</keyword>
<evidence type="ECO:0000256" key="18">
    <source>
        <dbReference type="ARBA" id="ARBA00022989"/>
    </source>
</evidence>
<dbReference type="EMBL" id="EQ974025">
    <property type="protein sequence ID" value="EEF35319.1"/>
    <property type="molecule type" value="Genomic_DNA"/>
</dbReference>
<evidence type="ECO:0000256" key="24">
    <source>
        <dbReference type="ARBA" id="ARBA00048679"/>
    </source>
</evidence>
<evidence type="ECO:0000256" key="5">
    <source>
        <dbReference type="ARBA" id="ARBA00012513"/>
    </source>
</evidence>
<dbReference type="FunFam" id="3.30.200.20:FF:000661">
    <property type="entry name" value="Serine-threonine protein kinase plant-type"/>
    <property type="match status" value="1"/>
</dbReference>
<evidence type="ECO:0000256" key="16">
    <source>
        <dbReference type="ARBA" id="ARBA00022777"/>
    </source>
</evidence>
<keyword evidence="29" id="KW-0560">Oxidoreductase</keyword>
<dbReference type="InterPro" id="IPR032675">
    <property type="entry name" value="LRR_dom_sf"/>
</dbReference>
<dbReference type="InParanoid" id="B9SM56"/>
<dbReference type="GO" id="GO:0016491">
    <property type="term" value="F:oxidoreductase activity"/>
    <property type="evidence" value="ECO:0007669"/>
    <property type="project" value="UniProtKB-KW"/>
</dbReference>
<keyword evidence="14" id="KW-0677">Repeat</keyword>
<protein>
    <recommendedName>
        <fullName evidence="5">non-specific serine/threonine protein kinase</fullName>
        <ecNumber evidence="5">2.7.11.1</ecNumber>
    </recommendedName>
</protein>
<dbReference type="SUPFAM" id="SSF52058">
    <property type="entry name" value="L domain-like"/>
    <property type="match status" value="1"/>
</dbReference>
<feature type="chain" id="PRO_5002889505" description="non-specific serine/threonine protein kinase" evidence="27">
    <location>
        <begin position="24"/>
        <end position="1089"/>
    </location>
</feature>
<dbReference type="InterPro" id="IPR001611">
    <property type="entry name" value="Leu-rich_rpt"/>
</dbReference>
<keyword evidence="6" id="KW-1003">Cell membrane</keyword>
<dbReference type="FunFam" id="1.10.510.10:FF:000358">
    <property type="entry name" value="Putative leucine-rich repeat receptor-like serine/threonine-protein kinase"/>
    <property type="match status" value="1"/>
</dbReference>
<evidence type="ECO:0000256" key="25">
    <source>
        <dbReference type="PROSITE-ProRule" id="PRU10141"/>
    </source>
</evidence>
<keyword evidence="19 26" id="KW-0472">Membrane</keyword>
<reference evidence="30" key="1">
    <citation type="journal article" date="2010" name="Nat. Biotechnol.">
        <title>Draft genome sequence of the oilseed species Ricinus communis.</title>
        <authorList>
            <person name="Chan A.P."/>
            <person name="Crabtree J."/>
            <person name="Zhao Q."/>
            <person name="Lorenzi H."/>
            <person name="Orvis J."/>
            <person name="Puiu D."/>
            <person name="Melake-Berhan A."/>
            <person name="Jones K.M."/>
            <person name="Redman J."/>
            <person name="Chen G."/>
            <person name="Cahoon E.B."/>
            <person name="Gedil M."/>
            <person name="Stanke M."/>
            <person name="Haas B.J."/>
            <person name="Wortman J.R."/>
            <person name="Fraser-Liggett C.M."/>
            <person name="Ravel J."/>
            <person name="Rabinowicz P.D."/>
        </authorList>
    </citation>
    <scope>NUCLEOTIDE SEQUENCE [LARGE SCALE GENOMIC DNA]</scope>
    <source>
        <strain evidence="30">cv. Hale</strain>
    </source>
</reference>
<dbReference type="InterPro" id="IPR008271">
    <property type="entry name" value="Ser/Thr_kinase_AS"/>
</dbReference>
<gene>
    <name evidence="29" type="ORF">RCOM_0878780</name>
</gene>
<evidence type="ECO:0000256" key="14">
    <source>
        <dbReference type="ARBA" id="ARBA00022737"/>
    </source>
</evidence>
<dbReference type="GO" id="GO:0005886">
    <property type="term" value="C:plasma membrane"/>
    <property type="evidence" value="ECO:0007669"/>
    <property type="project" value="UniProtKB-SubCell"/>
</dbReference>
<evidence type="ECO:0000256" key="22">
    <source>
        <dbReference type="ARBA" id="ARBA00038043"/>
    </source>
</evidence>
<feature type="domain" description="Protein kinase" evidence="28">
    <location>
        <begin position="802"/>
        <end position="1082"/>
    </location>
</feature>
<evidence type="ECO:0000256" key="6">
    <source>
        <dbReference type="ARBA" id="ARBA00022475"/>
    </source>
</evidence>
<evidence type="ECO:0000256" key="11">
    <source>
        <dbReference type="ARBA" id="ARBA00022679"/>
    </source>
</evidence>
<evidence type="ECO:0000256" key="9">
    <source>
        <dbReference type="ARBA" id="ARBA00022553"/>
    </source>
</evidence>
<keyword evidence="18 26" id="KW-1133">Transmembrane helix</keyword>
<dbReference type="GO" id="GO:0106310">
    <property type="term" value="F:protein serine kinase activity"/>
    <property type="evidence" value="ECO:0007669"/>
    <property type="project" value="RHEA"/>
</dbReference>
<keyword evidence="11" id="KW-0808">Transferase</keyword>